<dbReference type="InterPro" id="IPR001733">
    <property type="entry name" value="Peptidase_S26B"/>
</dbReference>
<keyword evidence="3 6" id="KW-1133">Transmembrane helix</keyword>
<comment type="subcellular location">
    <subcellularLocation>
        <location evidence="1">Membrane</location>
    </subcellularLocation>
</comment>
<feature type="transmembrane region" description="Helical" evidence="6">
    <location>
        <begin position="75"/>
        <end position="97"/>
    </location>
</feature>
<gene>
    <name evidence="8" type="ORF">H0486_06180</name>
</gene>
<proteinExistence type="predicted"/>
<feature type="transmembrane region" description="Helical" evidence="6">
    <location>
        <begin position="264"/>
        <end position="287"/>
    </location>
</feature>
<keyword evidence="8" id="KW-0378">Hydrolase</keyword>
<dbReference type="SUPFAM" id="SSF51306">
    <property type="entry name" value="LexA/Signal peptidase"/>
    <property type="match status" value="1"/>
</dbReference>
<evidence type="ECO:0000256" key="3">
    <source>
        <dbReference type="ARBA" id="ARBA00022989"/>
    </source>
</evidence>
<dbReference type="GO" id="GO:0006465">
    <property type="term" value="P:signal peptide processing"/>
    <property type="evidence" value="ECO:0007669"/>
    <property type="project" value="UniProtKB-UniRule"/>
</dbReference>
<dbReference type="RefSeq" id="WP_228352182.1">
    <property type="nucleotide sequence ID" value="NZ_JACEGA010000001.1"/>
</dbReference>
<evidence type="ECO:0000256" key="2">
    <source>
        <dbReference type="ARBA" id="ARBA00022692"/>
    </source>
</evidence>
<dbReference type="EMBL" id="JACEGA010000001">
    <property type="protein sequence ID" value="MBB2182462.1"/>
    <property type="molecule type" value="Genomic_DNA"/>
</dbReference>
<evidence type="ECO:0000256" key="4">
    <source>
        <dbReference type="ARBA" id="ARBA00023136"/>
    </source>
</evidence>
<accession>A0A839JZS3</accession>
<evidence type="ECO:0000256" key="5">
    <source>
        <dbReference type="NCBIfam" id="TIGR02228"/>
    </source>
</evidence>
<dbReference type="PANTHER" id="PTHR10806">
    <property type="entry name" value="SIGNAL PEPTIDASE COMPLEX CATALYTIC SUBUNIT SEC11"/>
    <property type="match status" value="1"/>
</dbReference>
<dbReference type="GO" id="GO:0004252">
    <property type="term" value="F:serine-type endopeptidase activity"/>
    <property type="evidence" value="ECO:0007669"/>
    <property type="project" value="UniProtKB-UniRule"/>
</dbReference>
<feature type="transmembrane region" description="Helical" evidence="6">
    <location>
        <begin position="184"/>
        <end position="209"/>
    </location>
</feature>
<keyword evidence="4 6" id="KW-0472">Membrane</keyword>
<dbReference type="GO" id="GO:0009003">
    <property type="term" value="F:signal peptidase activity"/>
    <property type="evidence" value="ECO:0007669"/>
    <property type="project" value="UniProtKB-EC"/>
</dbReference>
<keyword evidence="2 6" id="KW-0812">Transmembrane</keyword>
<dbReference type="AlphaFoldDB" id="A0A839JZS3"/>
<keyword evidence="9" id="KW-1185">Reference proteome</keyword>
<feature type="transmembrane region" description="Helical" evidence="6">
    <location>
        <begin position="12"/>
        <end position="29"/>
    </location>
</feature>
<protein>
    <recommendedName>
        <fullName evidence="5">Signal peptidase I</fullName>
        <ecNumber evidence="5">3.4.21.89</ecNumber>
    </recommendedName>
</protein>
<name>A0A839JZS3_9FIRM</name>
<dbReference type="EC" id="3.4.21.89" evidence="5"/>
<feature type="transmembrane region" description="Helical" evidence="6">
    <location>
        <begin position="146"/>
        <end position="164"/>
    </location>
</feature>
<reference evidence="8 9" key="1">
    <citation type="submission" date="2020-07" db="EMBL/GenBank/DDBJ databases">
        <title>Characterization and genome sequencing of isolate MD1, a novel member within the family Lachnospiraceae.</title>
        <authorList>
            <person name="Rettenmaier R."/>
            <person name="Di Bello L."/>
            <person name="Zinser C."/>
            <person name="Scheitz K."/>
            <person name="Liebl W."/>
            <person name="Zverlov V."/>
        </authorList>
    </citation>
    <scope>NUCLEOTIDE SEQUENCE [LARGE SCALE GENOMIC DNA]</scope>
    <source>
        <strain evidence="8 9">MD1</strain>
    </source>
</reference>
<dbReference type="Gene3D" id="2.10.109.10">
    <property type="entry name" value="Umud Fragment, subunit A"/>
    <property type="match status" value="1"/>
</dbReference>
<dbReference type="PANTHER" id="PTHR10806:SF6">
    <property type="entry name" value="SIGNAL PEPTIDASE COMPLEX CATALYTIC SUBUNIT SEC11"/>
    <property type="match status" value="1"/>
</dbReference>
<comment type="caution">
    <text evidence="8">The sequence shown here is derived from an EMBL/GenBank/DDBJ whole genome shotgun (WGS) entry which is preliminary data.</text>
</comment>
<organism evidence="8 9">
    <name type="scientific">Variimorphobacter saccharofermentans</name>
    <dbReference type="NCBI Taxonomy" id="2755051"/>
    <lineage>
        <taxon>Bacteria</taxon>
        <taxon>Bacillati</taxon>
        <taxon>Bacillota</taxon>
        <taxon>Clostridia</taxon>
        <taxon>Lachnospirales</taxon>
        <taxon>Lachnospiraceae</taxon>
        <taxon>Variimorphobacter</taxon>
    </lineage>
</organism>
<evidence type="ECO:0000313" key="8">
    <source>
        <dbReference type="EMBL" id="MBB2182462.1"/>
    </source>
</evidence>
<sequence>MMINMIHNKYRLISNTLMISTLLIATLPYTPLNRLYKGENFYGRFMPFLWISFCIIIWFLPKMHPIGRIRKRDSIFFDTIVCATIFLASRIVAGLLIDNFGKSPYDLSIMGILVNFIRVAPELIAKEYTRSYCLCTYCRRGVNKTFWIVTVLMAFSNLSMESFYPLSKAEDFMKVFSEHLGPELSISVLLSYFALYGGVKCSLLYLGVMEAFLRISPAIPILQWITEGVISIAIPIVEALYLSGKYEQERQKIPITRESIYQTISWTITLGFSVLLIWFVIGVFPIYPNIIVTGSMRPLIKEGDVILIEKITEEQDIYNLKEGDIIQFSRDEVMITHRIVEIVEDKVGNISFRTKGDNNTTEDVRLVLPAEVRGTLVKVVPRVGLPSLWLRIIDEEQPDGVEN</sequence>
<dbReference type="GO" id="GO:0016020">
    <property type="term" value="C:membrane"/>
    <property type="evidence" value="ECO:0007669"/>
    <property type="project" value="UniProtKB-SubCell"/>
</dbReference>
<dbReference type="Proteomes" id="UP000574276">
    <property type="component" value="Unassembled WGS sequence"/>
</dbReference>
<dbReference type="InterPro" id="IPR019533">
    <property type="entry name" value="Peptidase_S26"/>
</dbReference>
<dbReference type="NCBIfam" id="TIGR02228">
    <property type="entry name" value="sigpep_I_arch"/>
    <property type="match status" value="1"/>
</dbReference>
<feature type="domain" description="Peptidase S26" evidence="7">
    <location>
        <begin position="269"/>
        <end position="332"/>
    </location>
</feature>
<evidence type="ECO:0000256" key="1">
    <source>
        <dbReference type="ARBA" id="ARBA00004370"/>
    </source>
</evidence>
<feature type="transmembrane region" description="Helical" evidence="6">
    <location>
        <begin position="41"/>
        <end position="60"/>
    </location>
</feature>
<dbReference type="CDD" id="cd06530">
    <property type="entry name" value="S26_SPase_I"/>
    <property type="match status" value="1"/>
</dbReference>
<evidence type="ECO:0000256" key="6">
    <source>
        <dbReference type="SAM" id="Phobius"/>
    </source>
</evidence>
<evidence type="ECO:0000313" key="9">
    <source>
        <dbReference type="Proteomes" id="UP000574276"/>
    </source>
</evidence>
<dbReference type="Pfam" id="PF10502">
    <property type="entry name" value="Peptidase_S26"/>
    <property type="match status" value="1"/>
</dbReference>
<evidence type="ECO:0000259" key="7">
    <source>
        <dbReference type="Pfam" id="PF10502"/>
    </source>
</evidence>
<feature type="transmembrane region" description="Helical" evidence="6">
    <location>
        <begin position="221"/>
        <end position="244"/>
    </location>
</feature>
<dbReference type="PRINTS" id="PR00728">
    <property type="entry name" value="SIGNALPTASE"/>
</dbReference>
<dbReference type="InterPro" id="IPR036286">
    <property type="entry name" value="LexA/Signal_pep-like_sf"/>
</dbReference>